<dbReference type="RefSeq" id="XP_025830880.1">
    <property type="nucleotide sequence ID" value="XM_025975095.1"/>
</dbReference>
<name>A0A7F5QZX0_AGRPL</name>
<keyword evidence="1" id="KW-1185">Reference proteome</keyword>
<protein>
    <submittedName>
        <fullName evidence="2">Uncharacterized protein LOC112904616</fullName>
    </submittedName>
</protein>
<dbReference type="InParanoid" id="A0A7F5QZX0"/>
<dbReference type="PANTHER" id="PTHR22955">
    <property type="entry name" value="RETROTRANSPOSON"/>
    <property type="match status" value="1"/>
</dbReference>
<dbReference type="InterPro" id="IPR043502">
    <property type="entry name" value="DNA/RNA_pol_sf"/>
</dbReference>
<dbReference type="AlphaFoldDB" id="A0A7F5QZX0"/>
<dbReference type="GO" id="GO:0071897">
    <property type="term" value="P:DNA biosynthetic process"/>
    <property type="evidence" value="ECO:0007669"/>
    <property type="project" value="UniProtKB-ARBA"/>
</dbReference>
<evidence type="ECO:0000313" key="2">
    <source>
        <dbReference type="RefSeq" id="XP_025830880.1"/>
    </source>
</evidence>
<gene>
    <name evidence="2" type="primary">LOC112904616</name>
</gene>
<dbReference type="Proteomes" id="UP000192223">
    <property type="component" value="Unplaced"/>
</dbReference>
<evidence type="ECO:0000313" key="1">
    <source>
        <dbReference type="Proteomes" id="UP000192223"/>
    </source>
</evidence>
<reference evidence="2" key="1">
    <citation type="submission" date="2025-08" db="UniProtKB">
        <authorList>
            <consortium name="RefSeq"/>
        </authorList>
    </citation>
    <scope>IDENTIFICATION</scope>
    <source>
        <tissue evidence="2">Entire body</tissue>
    </source>
</reference>
<proteinExistence type="predicted"/>
<sequence length="190" mass="21317">MSEISDITAMATAGYYLPHHAVTKIDSSTTKLRVVFDGSSKSDTGISLNDIQLVDPTVQDDLFSILLRFRKHRYVLSGDIAKMYRQVLVPPDDRRYQRILWRRTPSCPIKHYVLNTMTYGTASAPYLATRCMSLFFNLCGCIHAATAPFKNEMSIFAQITATPLLASSSTCRQASLQDVKFQPSVLTLRL</sequence>
<dbReference type="KEGG" id="apln:112904616"/>
<dbReference type="OrthoDB" id="8052806at2759"/>
<dbReference type="GeneID" id="112904616"/>
<dbReference type="PANTHER" id="PTHR22955:SF77">
    <property type="entry name" value="ASPARTIC PUTATIVE DOMAIN-CONTAINING PROTEIN-RELATED"/>
    <property type="match status" value="1"/>
</dbReference>
<dbReference type="SUPFAM" id="SSF56672">
    <property type="entry name" value="DNA/RNA polymerases"/>
    <property type="match status" value="1"/>
</dbReference>
<organism evidence="1 2">
    <name type="scientific">Agrilus planipennis</name>
    <name type="common">Emerald ash borer</name>
    <name type="synonym">Agrilus marcopoli</name>
    <dbReference type="NCBI Taxonomy" id="224129"/>
    <lineage>
        <taxon>Eukaryota</taxon>
        <taxon>Metazoa</taxon>
        <taxon>Ecdysozoa</taxon>
        <taxon>Arthropoda</taxon>
        <taxon>Hexapoda</taxon>
        <taxon>Insecta</taxon>
        <taxon>Pterygota</taxon>
        <taxon>Neoptera</taxon>
        <taxon>Endopterygota</taxon>
        <taxon>Coleoptera</taxon>
        <taxon>Polyphaga</taxon>
        <taxon>Elateriformia</taxon>
        <taxon>Buprestoidea</taxon>
        <taxon>Buprestidae</taxon>
        <taxon>Agrilinae</taxon>
        <taxon>Agrilus</taxon>
    </lineage>
</organism>
<accession>A0A7F5QZX0</accession>